<reference evidence="1 2" key="1">
    <citation type="journal article" date="2024" name="Pathogens">
        <title>Characterization of a Novel Species of Legionella Isolated from a Healthcare Facility: Legionella resiliens sp. nov.</title>
        <authorList>
            <person name="Cristino S."/>
            <person name="Pascale M.R."/>
            <person name="Marino F."/>
            <person name="Derelitto C."/>
            <person name="Salaris S."/>
            <person name="Orsini M."/>
            <person name="Squarzoni S."/>
            <person name="Grottola A."/>
            <person name="Girolamini L."/>
        </authorList>
    </citation>
    <scope>NUCLEOTIDE SEQUENCE [LARGE SCALE GENOMIC DNA]</scope>
    <source>
        <strain evidence="1 2">8cVS16</strain>
    </source>
</reference>
<evidence type="ECO:0000313" key="1">
    <source>
        <dbReference type="EMBL" id="MCE3533962.1"/>
    </source>
</evidence>
<proteinExistence type="predicted"/>
<accession>A0ABS8X7W8</accession>
<dbReference type="Proteomes" id="UP001320170">
    <property type="component" value="Unassembled WGS sequence"/>
</dbReference>
<protein>
    <recommendedName>
        <fullName evidence="3">Coiled-coil protein</fullName>
    </recommendedName>
</protein>
<sequence>MQAIIDSSTVTSLQKQIGKYTSQGPFCIGLEGEHELYKGISDYDNGHMQQVHDYKSTYKKEDSFEEDSFEEDSFLESTDPQFFRKKFIEYIQMYSFPEYDGDPETRTTHPEEATISMSKFLGVQGLELFQLALEEEMYSKEFREAVVIQSTSHFEGPKWQERPVVIVAGPSGSGKSYAAKAAVEKANQLLSVSSDLSGNYVMAADGGIIREVSQMRKLAIQLANNQGFTGIKDLHDQCKILDKVKKRMRKAAFLTPDLGVVIPETFSKWRDPRSNIQSLMKKIDMLDNTKQIFTRVEGHDPDNFRKVVAFMGSRRAWKTKDFDLQDFDLNKTGLSESKEYNQFGFSFGESGSKAAEAWFMAHSKDKLHMIITNDLILLKPDSAQPGNWVAATQDDEGARLFPENLYKQWEQLQHKPDLIDYCKLNSKTQIATSAHLDFAIAKNIVLERIGACHKKIEKTIKQEPPDEERLHYLQARLDLLETLAQFPAESLGSYDEIQKMQRDVDNRVLIIKEQLGDNWSRVFTKKTDRALNEFRAALDKATYAIENTPIYYVSLSDTSSNFKNKYNEVINKDSVEEATDQDKEGTGACPTS</sequence>
<evidence type="ECO:0008006" key="3">
    <source>
        <dbReference type="Google" id="ProtNLM"/>
    </source>
</evidence>
<gene>
    <name evidence="1" type="ORF">LXO92_16460</name>
</gene>
<keyword evidence="2" id="KW-1185">Reference proteome</keyword>
<comment type="caution">
    <text evidence="1">The sequence shown here is derived from an EMBL/GenBank/DDBJ whole genome shotgun (WGS) entry which is preliminary data.</text>
</comment>
<evidence type="ECO:0000313" key="2">
    <source>
        <dbReference type="Proteomes" id="UP001320170"/>
    </source>
</evidence>
<name>A0ABS8X7W8_9GAMM</name>
<organism evidence="1 2">
    <name type="scientific">Legionella resiliens</name>
    <dbReference type="NCBI Taxonomy" id="2905958"/>
    <lineage>
        <taxon>Bacteria</taxon>
        <taxon>Pseudomonadati</taxon>
        <taxon>Pseudomonadota</taxon>
        <taxon>Gammaproteobacteria</taxon>
        <taxon>Legionellales</taxon>
        <taxon>Legionellaceae</taxon>
        <taxon>Legionella</taxon>
    </lineage>
</organism>
<dbReference type="RefSeq" id="WP_232891324.1">
    <property type="nucleotide sequence ID" value="NZ_JAJSPM010000010.1"/>
</dbReference>
<dbReference type="EMBL" id="JAJTND010000007">
    <property type="protein sequence ID" value="MCE3533962.1"/>
    <property type="molecule type" value="Genomic_DNA"/>
</dbReference>